<evidence type="ECO:0000256" key="1">
    <source>
        <dbReference type="SAM" id="Coils"/>
    </source>
</evidence>
<dbReference type="SUPFAM" id="SSF53335">
    <property type="entry name" value="S-adenosyl-L-methionine-dependent methyltransferases"/>
    <property type="match status" value="1"/>
</dbReference>
<dbReference type="InterPro" id="IPR006342">
    <property type="entry name" value="FkbM_mtfrase"/>
</dbReference>
<keyword evidence="1" id="KW-0175">Coiled coil</keyword>
<evidence type="ECO:0000313" key="4">
    <source>
        <dbReference type="Proteomes" id="UP000566995"/>
    </source>
</evidence>
<dbReference type="Gene3D" id="3.40.50.150">
    <property type="entry name" value="Vaccinia Virus protein VP39"/>
    <property type="match status" value="1"/>
</dbReference>
<gene>
    <name evidence="3" type="ORF">HNP46_001844</name>
</gene>
<name>A0A7W7P0T7_PSENT</name>
<dbReference type="AlphaFoldDB" id="A0A7W7P0T7"/>
<evidence type="ECO:0000259" key="2">
    <source>
        <dbReference type="Pfam" id="PF05050"/>
    </source>
</evidence>
<dbReference type="Pfam" id="PF05050">
    <property type="entry name" value="Methyltransf_21"/>
    <property type="match status" value="1"/>
</dbReference>
<keyword evidence="3" id="KW-0808">Transferase</keyword>
<dbReference type="InterPro" id="IPR053188">
    <property type="entry name" value="FkbM_Methyltransferase"/>
</dbReference>
<dbReference type="Proteomes" id="UP000566995">
    <property type="component" value="Unassembled WGS sequence"/>
</dbReference>
<evidence type="ECO:0000313" key="3">
    <source>
        <dbReference type="EMBL" id="MBB4862999.1"/>
    </source>
</evidence>
<keyword evidence="3" id="KW-0489">Methyltransferase</keyword>
<dbReference type="GO" id="GO:0032259">
    <property type="term" value="P:methylation"/>
    <property type="evidence" value="ECO:0007669"/>
    <property type="project" value="UniProtKB-KW"/>
</dbReference>
<comment type="caution">
    <text evidence="3">The sequence shown here is derived from an EMBL/GenBank/DDBJ whole genome shotgun (WGS) entry which is preliminary data.</text>
</comment>
<proteinExistence type="predicted"/>
<feature type="coiled-coil region" evidence="1">
    <location>
        <begin position="229"/>
        <end position="326"/>
    </location>
</feature>
<feature type="domain" description="Methyltransferase FkbM" evidence="2">
    <location>
        <begin position="29"/>
        <end position="192"/>
    </location>
</feature>
<sequence>MSLVSYAQNFEDIMLWRALKSVDAGFYVDVGANDPDHLSVTKLFYERGWHGINIDPIPQWFERLEAVRTRDINLQVGASDQNSELLIYEFADTGLSTFDKEAAERNLSEHGFSYTTRTVATERLTDICMRHRADPIHFLKIDVEGAEELVLEGLDLDTIRPWIVLIESTLPLSQVESHSKWEHKLLAARYRCVYFDGLNRFYLAAEHEELAAAFLTPPNVFDGFRTHEAVTLEWQAAEARQQAMALQTENDRLEAHIATQFGELDQLKQEVARLGAVLKDTLEAEELLRSSERELTLKLARAQEEREEARANNEREQADIRAELQSVTAAQQDTLFKYHSLLNSTSWKVTAPLRFASRLLHKKHS</sequence>
<dbReference type="PANTHER" id="PTHR36973:SF4">
    <property type="entry name" value="NODULATION PROTEIN"/>
    <property type="match status" value="1"/>
</dbReference>
<dbReference type="EMBL" id="JACHLI010000005">
    <property type="protein sequence ID" value="MBB4862999.1"/>
    <property type="molecule type" value="Genomic_DNA"/>
</dbReference>
<dbReference type="RefSeq" id="WP_184587940.1">
    <property type="nucleotide sequence ID" value="NZ_JACHLI010000005.1"/>
</dbReference>
<organism evidence="3 4">
    <name type="scientific">Pseudomonas nitroreducens</name>
    <dbReference type="NCBI Taxonomy" id="46680"/>
    <lineage>
        <taxon>Bacteria</taxon>
        <taxon>Pseudomonadati</taxon>
        <taxon>Pseudomonadota</taxon>
        <taxon>Gammaproteobacteria</taxon>
        <taxon>Pseudomonadales</taxon>
        <taxon>Pseudomonadaceae</taxon>
        <taxon>Pseudomonas</taxon>
    </lineage>
</organism>
<protein>
    <submittedName>
        <fullName evidence="3">FkbM family methyltransferase</fullName>
    </submittedName>
</protein>
<accession>A0A7W7P0T7</accession>
<dbReference type="InterPro" id="IPR029063">
    <property type="entry name" value="SAM-dependent_MTases_sf"/>
</dbReference>
<dbReference type="GO" id="GO:0008171">
    <property type="term" value="F:O-methyltransferase activity"/>
    <property type="evidence" value="ECO:0007669"/>
    <property type="project" value="TreeGrafter"/>
</dbReference>
<reference evidence="3 4" key="1">
    <citation type="submission" date="2020-08" db="EMBL/GenBank/DDBJ databases">
        <title>Functional genomics of gut bacteria from endangered species of beetles.</title>
        <authorList>
            <person name="Carlos-Shanley C."/>
        </authorList>
    </citation>
    <scope>NUCLEOTIDE SEQUENCE [LARGE SCALE GENOMIC DNA]</scope>
    <source>
        <strain evidence="3 4">S00179</strain>
    </source>
</reference>
<dbReference type="PANTHER" id="PTHR36973">
    <property type="entry name" value="SLL1456 PROTEIN-RELATED"/>
    <property type="match status" value="1"/>
</dbReference>
<dbReference type="NCBIfam" id="TIGR01444">
    <property type="entry name" value="fkbM_fam"/>
    <property type="match status" value="1"/>
</dbReference>